<evidence type="ECO:0000313" key="1">
    <source>
        <dbReference type="EMBL" id="CAC5406373.1"/>
    </source>
</evidence>
<proteinExistence type="predicted"/>
<organism evidence="1 2">
    <name type="scientific">Mytilus coruscus</name>
    <name type="common">Sea mussel</name>
    <dbReference type="NCBI Taxonomy" id="42192"/>
    <lineage>
        <taxon>Eukaryota</taxon>
        <taxon>Metazoa</taxon>
        <taxon>Spiralia</taxon>
        <taxon>Lophotrochozoa</taxon>
        <taxon>Mollusca</taxon>
        <taxon>Bivalvia</taxon>
        <taxon>Autobranchia</taxon>
        <taxon>Pteriomorphia</taxon>
        <taxon>Mytilida</taxon>
        <taxon>Mytiloidea</taxon>
        <taxon>Mytilidae</taxon>
        <taxon>Mytilinae</taxon>
        <taxon>Mytilus</taxon>
    </lineage>
</organism>
<name>A0A6J8DCI2_MYTCO</name>
<dbReference type="EMBL" id="CACVKT020007207">
    <property type="protein sequence ID" value="CAC5406373.1"/>
    <property type="molecule type" value="Genomic_DNA"/>
</dbReference>
<accession>A0A6J8DCI2</accession>
<dbReference type="Proteomes" id="UP000507470">
    <property type="component" value="Unassembled WGS sequence"/>
</dbReference>
<evidence type="ECO:0008006" key="3">
    <source>
        <dbReference type="Google" id="ProtNLM"/>
    </source>
</evidence>
<evidence type="ECO:0000313" key="2">
    <source>
        <dbReference type="Proteomes" id="UP000507470"/>
    </source>
</evidence>
<sequence>MENSCQLSFLKLKAKLLGILVIKNIQHGENYATIKQDMLVLICKALDERFDPTEKDPLLLAAAKLTDFNDWPMDIQNLATFGQEQLNLLLQHFRRILNRRGCDMEVNKNEWTDFKAYIYRHLSTYILKTRFKNLLFLLEIIPVFLSSAACEHGFIAVKRIKSDWRRSSQPDMLWRLMLIVIEGPYPSQINMNSVFIRRVRQHAQKLLNKIERDTLVESEQSVYCIAESYELKYEELCDVTEATKVEVAKVSDEQIATLELPRVEQQTVITGAVETVSVRKWTPFEQSDIQFDTSNNDEPRVLTYT</sequence>
<keyword evidence="2" id="KW-1185">Reference proteome</keyword>
<dbReference type="OrthoDB" id="8918066at2759"/>
<protein>
    <recommendedName>
        <fullName evidence="3">HAT C-terminal dimerisation domain-containing protein</fullName>
    </recommendedName>
</protein>
<reference evidence="1 2" key="1">
    <citation type="submission" date="2020-06" db="EMBL/GenBank/DDBJ databases">
        <authorList>
            <person name="Li R."/>
            <person name="Bekaert M."/>
        </authorList>
    </citation>
    <scope>NUCLEOTIDE SEQUENCE [LARGE SCALE GENOMIC DNA]</scope>
    <source>
        <strain evidence="2">wild</strain>
    </source>
</reference>
<dbReference type="PANTHER" id="PTHR46880">
    <property type="entry name" value="RAS-ASSOCIATING DOMAIN-CONTAINING PROTEIN"/>
    <property type="match status" value="1"/>
</dbReference>
<gene>
    <name evidence="1" type="ORF">MCOR_39952</name>
</gene>
<dbReference type="PANTHER" id="PTHR46880:SF5">
    <property type="entry name" value="DUF4371 DOMAIN-CONTAINING PROTEIN"/>
    <property type="match status" value="1"/>
</dbReference>
<dbReference type="AlphaFoldDB" id="A0A6J8DCI2"/>